<protein>
    <submittedName>
        <fullName evidence="2">Uncharacterized protein</fullName>
    </submittedName>
</protein>
<evidence type="ECO:0000313" key="3">
    <source>
        <dbReference type="Proteomes" id="UP001245184"/>
    </source>
</evidence>
<evidence type="ECO:0000256" key="1">
    <source>
        <dbReference type="SAM" id="SignalP"/>
    </source>
</evidence>
<organism evidence="2 3">
    <name type="scientific">Paraburkholderia graminis</name>
    <dbReference type="NCBI Taxonomy" id="60548"/>
    <lineage>
        <taxon>Bacteria</taxon>
        <taxon>Pseudomonadati</taxon>
        <taxon>Pseudomonadota</taxon>
        <taxon>Betaproteobacteria</taxon>
        <taxon>Burkholderiales</taxon>
        <taxon>Burkholderiaceae</taxon>
        <taxon>Paraburkholderia</taxon>
    </lineage>
</organism>
<proteinExistence type="predicted"/>
<dbReference type="RefSeq" id="WP_310032380.1">
    <property type="nucleotide sequence ID" value="NZ_JAVIZN010000002.1"/>
</dbReference>
<comment type="caution">
    <text evidence="2">The sequence shown here is derived from an EMBL/GenBank/DDBJ whole genome shotgun (WGS) entry which is preliminary data.</text>
</comment>
<feature type="chain" id="PRO_5044837874" evidence="1">
    <location>
        <begin position="23"/>
        <end position="127"/>
    </location>
</feature>
<dbReference type="Proteomes" id="UP001245184">
    <property type="component" value="Unassembled WGS sequence"/>
</dbReference>
<reference evidence="2 3" key="1">
    <citation type="submission" date="2023-08" db="EMBL/GenBank/DDBJ databases">
        <title>Genome sequencing of plant associated microbes to promote plant fitness in Sorghum bicolor and Oryza sativa.</title>
        <authorList>
            <person name="Coleman-Derr D."/>
        </authorList>
    </citation>
    <scope>NUCLEOTIDE SEQUENCE [LARGE SCALE GENOMIC DNA]</scope>
    <source>
        <strain evidence="2 3">SLBN-33</strain>
    </source>
</reference>
<keyword evidence="1" id="KW-0732">Signal</keyword>
<gene>
    <name evidence="2" type="ORF">QF025_003329</name>
</gene>
<feature type="signal peptide" evidence="1">
    <location>
        <begin position="1"/>
        <end position="22"/>
    </location>
</feature>
<name>A0ABD5CHB5_9BURK</name>
<dbReference type="EMBL" id="JAVIZN010000002">
    <property type="protein sequence ID" value="MDR6204609.1"/>
    <property type="molecule type" value="Genomic_DNA"/>
</dbReference>
<evidence type="ECO:0000313" key="2">
    <source>
        <dbReference type="EMBL" id="MDR6204609.1"/>
    </source>
</evidence>
<dbReference type="AlphaFoldDB" id="A0ABD5CHB5"/>
<sequence>MKFRHIATCALLGALVGGTASADENGCATLASATHSATPQAFQVRDGEPVDLISGMKTVHGKLLVFGENGMFRAYWQPENSAEKYVLANAGENAVRLVSTPPQGTPATNGEPGTTLGPLRVLSCPTL</sequence>
<accession>A0ABD5CHB5</accession>